<dbReference type="RefSeq" id="WP_087938022.1">
    <property type="nucleotide sequence ID" value="NZ_FNAC01000005.1"/>
</dbReference>
<dbReference type="InterPro" id="IPR019906">
    <property type="entry name" value="Ribosomal_uL6_bac-type"/>
</dbReference>
<evidence type="ECO:0000256" key="6">
    <source>
        <dbReference type="RuleBase" id="RU003869"/>
    </source>
</evidence>
<keyword evidence="10" id="KW-1185">Reference proteome</keyword>
<dbReference type="Proteomes" id="UP000199060">
    <property type="component" value="Unassembled WGS sequence"/>
</dbReference>
<dbReference type="NCBIfam" id="TIGR03654">
    <property type="entry name" value="L6_bact"/>
    <property type="match status" value="1"/>
</dbReference>
<dbReference type="InterPro" id="IPR020040">
    <property type="entry name" value="Ribosomal_uL6_a/b-dom"/>
</dbReference>
<dbReference type="PANTHER" id="PTHR11655">
    <property type="entry name" value="60S/50S RIBOSOMAL PROTEIN L6/L9"/>
    <property type="match status" value="1"/>
</dbReference>
<sequence length="185" mass="20050">MSRIGKKPINLPSGVTVDVSSPGEVTVKGPKGTLVQEVNPDIQVKVEGNEIVVARPTDSKRHKSLHGLYRSLINNMVIGVSEGYKKELELVGVGYKATNQGQVLELNLGYSHNIFFALPADVAVKTETPKGKNPLITLEAIDKELIGQVAAKIKSLRKIEPYKGKGVRFVGEQIRRKAGKTAGKK</sequence>
<keyword evidence="3 5" id="KW-0689">Ribosomal protein</keyword>
<dbReference type="AlphaFoldDB" id="A0A1G6P7G1"/>
<reference evidence="10" key="1">
    <citation type="submission" date="2016-10" db="EMBL/GenBank/DDBJ databases">
        <authorList>
            <person name="Varghese N."/>
            <person name="Submissions S."/>
        </authorList>
    </citation>
    <scope>NUCLEOTIDE SEQUENCE [LARGE SCALE GENOMIC DNA]</scope>
    <source>
        <strain evidence="10">DSM 23095</strain>
    </source>
</reference>
<evidence type="ECO:0000259" key="8">
    <source>
        <dbReference type="Pfam" id="PF00347"/>
    </source>
</evidence>
<feature type="domain" description="Large ribosomal subunit protein uL6 alpha-beta" evidence="8">
    <location>
        <begin position="12"/>
        <end position="83"/>
    </location>
</feature>
<keyword evidence="2 5" id="KW-0694">RNA-binding</keyword>
<dbReference type="PRINTS" id="PR00059">
    <property type="entry name" value="RIBOSOMALL6"/>
</dbReference>
<dbReference type="EMBL" id="FNAC01000005">
    <property type="protein sequence ID" value="SDC76200.1"/>
    <property type="molecule type" value="Genomic_DNA"/>
</dbReference>
<protein>
    <recommendedName>
        <fullName evidence="5">Large ribosomal subunit protein uL6</fullName>
    </recommendedName>
</protein>
<evidence type="ECO:0000256" key="2">
    <source>
        <dbReference type="ARBA" id="ARBA00022884"/>
    </source>
</evidence>
<dbReference type="Gene3D" id="3.90.930.12">
    <property type="entry name" value="Ribosomal protein L6, alpha-beta domain"/>
    <property type="match status" value="2"/>
</dbReference>
<dbReference type="GO" id="GO:0022625">
    <property type="term" value="C:cytosolic large ribosomal subunit"/>
    <property type="evidence" value="ECO:0007669"/>
    <property type="project" value="UniProtKB-UniRule"/>
</dbReference>
<comment type="subunit">
    <text evidence="5">Part of the 50S ribosomal subunit.</text>
</comment>
<dbReference type="OrthoDB" id="9805007at2"/>
<evidence type="ECO:0000313" key="10">
    <source>
        <dbReference type="Proteomes" id="UP000199060"/>
    </source>
</evidence>
<accession>A0A1G6P7G1</accession>
<dbReference type="GO" id="GO:0003735">
    <property type="term" value="F:structural constituent of ribosome"/>
    <property type="evidence" value="ECO:0007669"/>
    <property type="project" value="UniProtKB-UniRule"/>
</dbReference>
<comment type="function">
    <text evidence="5 7">This protein binds to the 23S rRNA, and is important in its secondary structure. It is located near the subunit interface in the base of the L7/L12 stalk, and near the tRNA binding site of the peptidyltransferase center.</text>
</comment>
<dbReference type="STRING" id="686796.SAMN04488104_100595"/>
<organism evidence="9 10">
    <name type="scientific">Algoriphagus faecimaris</name>
    <dbReference type="NCBI Taxonomy" id="686796"/>
    <lineage>
        <taxon>Bacteria</taxon>
        <taxon>Pseudomonadati</taxon>
        <taxon>Bacteroidota</taxon>
        <taxon>Cytophagia</taxon>
        <taxon>Cytophagales</taxon>
        <taxon>Cyclobacteriaceae</taxon>
        <taxon>Algoriphagus</taxon>
    </lineage>
</organism>
<evidence type="ECO:0000256" key="5">
    <source>
        <dbReference type="HAMAP-Rule" id="MF_01365"/>
    </source>
</evidence>
<evidence type="ECO:0000256" key="4">
    <source>
        <dbReference type="ARBA" id="ARBA00023274"/>
    </source>
</evidence>
<dbReference type="GO" id="GO:0019843">
    <property type="term" value="F:rRNA binding"/>
    <property type="evidence" value="ECO:0007669"/>
    <property type="project" value="UniProtKB-UniRule"/>
</dbReference>
<feature type="domain" description="Large ribosomal subunit protein uL6 alpha-beta" evidence="8">
    <location>
        <begin position="91"/>
        <end position="168"/>
    </location>
</feature>
<evidence type="ECO:0000256" key="7">
    <source>
        <dbReference type="RuleBase" id="RU003870"/>
    </source>
</evidence>
<keyword evidence="4 5" id="KW-0687">Ribonucleoprotein</keyword>
<dbReference type="PANTHER" id="PTHR11655:SF14">
    <property type="entry name" value="LARGE RIBOSOMAL SUBUNIT PROTEIN UL6M"/>
    <property type="match status" value="1"/>
</dbReference>
<dbReference type="InterPro" id="IPR000702">
    <property type="entry name" value="Ribosomal_uL6-like"/>
</dbReference>
<evidence type="ECO:0000256" key="3">
    <source>
        <dbReference type="ARBA" id="ARBA00022980"/>
    </source>
</evidence>
<proteinExistence type="inferred from homology"/>
<keyword evidence="1 5" id="KW-0699">rRNA-binding</keyword>
<dbReference type="FunFam" id="3.90.930.12:FF:000002">
    <property type="entry name" value="50S ribosomal protein L6"/>
    <property type="match status" value="1"/>
</dbReference>
<dbReference type="InterPro" id="IPR036789">
    <property type="entry name" value="Ribosomal_uL6-like_a/b-dom_sf"/>
</dbReference>
<comment type="similarity">
    <text evidence="5 6">Belongs to the universal ribosomal protein uL6 family.</text>
</comment>
<dbReference type="SUPFAM" id="SSF56053">
    <property type="entry name" value="Ribosomal protein L6"/>
    <property type="match status" value="2"/>
</dbReference>
<dbReference type="PIRSF" id="PIRSF002162">
    <property type="entry name" value="Ribosomal_L6"/>
    <property type="match status" value="1"/>
</dbReference>
<dbReference type="GO" id="GO:0002181">
    <property type="term" value="P:cytoplasmic translation"/>
    <property type="evidence" value="ECO:0007669"/>
    <property type="project" value="TreeGrafter"/>
</dbReference>
<dbReference type="HAMAP" id="MF_01365_B">
    <property type="entry name" value="Ribosomal_uL6_B"/>
    <property type="match status" value="1"/>
</dbReference>
<gene>
    <name evidence="5" type="primary">rplF</name>
    <name evidence="9" type="ORF">SAMN04488104_100595</name>
</gene>
<dbReference type="Pfam" id="PF00347">
    <property type="entry name" value="Ribosomal_L6"/>
    <property type="match status" value="2"/>
</dbReference>
<evidence type="ECO:0000256" key="1">
    <source>
        <dbReference type="ARBA" id="ARBA00022730"/>
    </source>
</evidence>
<name>A0A1G6P7G1_9BACT</name>
<evidence type="ECO:0000313" key="9">
    <source>
        <dbReference type="EMBL" id="SDC76200.1"/>
    </source>
</evidence>